<keyword evidence="3" id="KW-1185">Reference proteome</keyword>
<dbReference type="AlphaFoldDB" id="A0A9N9G9B0"/>
<sequence>MTEAFQGRPVLSFFVLYSCFLEGLKLISIAHLCYLKKYPFVQEFNRSRRREVKSSPAMDGAPFPDIQTAIQRAVTA</sequence>
<comment type="caution">
    <text evidence="2">The sequence shown here is derived from an EMBL/GenBank/DDBJ whole genome shotgun (WGS) entry which is preliminary data.</text>
</comment>
<reference evidence="2" key="1">
    <citation type="submission" date="2021-06" db="EMBL/GenBank/DDBJ databases">
        <authorList>
            <person name="Kallberg Y."/>
            <person name="Tangrot J."/>
            <person name="Rosling A."/>
        </authorList>
    </citation>
    <scope>NUCLEOTIDE SEQUENCE</scope>
    <source>
        <strain evidence="2">MT106</strain>
    </source>
</reference>
<keyword evidence="1" id="KW-0812">Transmembrane</keyword>
<dbReference type="EMBL" id="CAJVPL010001760">
    <property type="protein sequence ID" value="CAG8586350.1"/>
    <property type="molecule type" value="Genomic_DNA"/>
</dbReference>
<feature type="transmembrane region" description="Helical" evidence="1">
    <location>
        <begin position="12"/>
        <end position="35"/>
    </location>
</feature>
<feature type="non-terminal residue" evidence="2">
    <location>
        <position position="1"/>
    </location>
</feature>
<keyword evidence="1" id="KW-1133">Transmembrane helix</keyword>
<evidence type="ECO:0000313" key="2">
    <source>
        <dbReference type="EMBL" id="CAG8586350.1"/>
    </source>
</evidence>
<accession>A0A9N9G9B0</accession>
<gene>
    <name evidence="2" type="ORF">AGERDE_LOCUS8384</name>
</gene>
<evidence type="ECO:0000256" key="1">
    <source>
        <dbReference type="SAM" id="Phobius"/>
    </source>
</evidence>
<dbReference type="Proteomes" id="UP000789831">
    <property type="component" value="Unassembled WGS sequence"/>
</dbReference>
<proteinExistence type="predicted"/>
<evidence type="ECO:0000313" key="3">
    <source>
        <dbReference type="Proteomes" id="UP000789831"/>
    </source>
</evidence>
<name>A0A9N9G9B0_9GLOM</name>
<keyword evidence="1" id="KW-0472">Membrane</keyword>
<organism evidence="2 3">
    <name type="scientific">Ambispora gerdemannii</name>
    <dbReference type="NCBI Taxonomy" id="144530"/>
    <lineage>
        <taxon>Eukaryota</taxon>
        <taxon>Fungi</taxon>
        <taxon>Fungi incertae sedis</taxon>
        <taxon>Mucoromycota</taxon>
        <taxon>Glomeromycotina</taxon>
        <taxon>Glomeromycetes</taxon>
        <taxon>Archaeosporales</taxon>
        <taxon>Ambisporaceae</taxon>
        <taxon>Ambispora</taxon>
    </lineage>
</organism>
<protein>
    <submittedName>
        <fullName evidence="2">6626_t:CDS:1</fullName>
    </submittedName>
</protein>